<dbReference type="RefSeq" id="WP_148756220.1">
    <property type="nucleotide sequence ID" value="NZ_VSSR01000087.1"/>
</dbReference>
<dbReference type="GO" id="GO:0008233">
    <property type="term" value="F:peptidase activity"/>
    <property type="evidence" value="ECO:0007669"/>
    <property type="project" value="UniProtKB-KW"/>
</dbReference>
<dbReference type="GO" id="GO:0046872">
    <property type="term" value="F:metal ion binding"/>
    <property type="evidence" value="ECO:0007669"/>
    <property type="project" value="UniProtKB-KW"/>
</dbReference>
<dbReference type="Proteomes" id="UP000324853">
    <property type="component" value="Unassembled WGS sequence"/>
</dbReference>
<evidence type="ECO:0000313" key="5">
    <source>
        <dbReference type="EMBL" id="TYL72288.1"/>
    </source>
</evidence>
<evidence type="ECO:0000256" key="1">
    <source>
        <dbReference type="ARBA" id="ARBA00022670"/>
    </source>
</evidence>
<keyword evidence="2" id="KW-0479">Metal-binding</keyword>
<dbReference type="InterPro" id="IPR002933">
    <property type="entry name" value="Peptidase_M20"/>
</dbReference>
<feature type="domain" description="Peptidase M20 dimerisation" evidence="4">
    <location>
        <begin position="201"/>
        <end position="360"/>
    </location>
</feature>
<dbReference type="Pfam" id="PF01546">
    <property type="entry name" value="Peptidase_M20"/>
    <property type="match status" value="1"/>
</dbReference>
<gene>
    <name evidence="5" type="ORF">FXB38_38785</name>
</gene>
<evidence type="ECO:0000256" key="2">
    <source>
        <dbReference type="ARBA" id="ARBA00022723"/>
    </source>
</evidence>
<dbReference type="OrthoDB" id="9761532at2"/>
<keyword evidence="6" id="KW-1185">Reference proteome</keyword>
<dbReference type="SUPFAM" id="SSF53187">
    <property type="entry name" value="Zn-dependent exopeptidases"/>
    <property type="match status" value="1"/>
</dbReference>
<sequence length="462" mass="49954">MNASTAMKVGPELSSVFDHIAKNNDKFVSRLLDYLRHPSISAQNVGMGEVVELLVSMLRKLGLEASAIPTAGYPVVMGRWERAPGAPTVLLYGHYDVQPPDPLEAWISPPFEPVIREERVYARGAGDNKGQHFAQILALESHLAVHGCLPCNVIILLEGEEEIGSPHIAEFVDAHRDLLKADLVVTADGPLHESGRPIITYGVRGIVAFELRARAARSDVHSGNFGGLAPNPVWTLVHLLATMKNTEGNITIDGFYDDVGAPTELERTAAARLPLTAEDIQRALGLAKLDNPTDLPLADRLMFRPTLTINGLHGGYGGPGSKTIVPHEAFAKCDARLVERQDPEDILRKIEAHVKNHAPDVEFIRIESTPPSKTRLDAPFSKAIQSALQIAHGVEPLIYPSLGATLPDYVFTKILGTPSFVVPYANADEANHAPNENIKICCFLNGVRTGAALLDALGGSPR</sequence>
<keyword evidence="3" id="KW-0378">Hydrolase</keyword>
<comment type="caution">
    <text evidence="5">The sequence shown here is derived from an EMBL/GenBank/DDBJ whole genome shotgun (WGS) entry which is preliminary data.</text>
</comment>
<name>A0A5S4W1C4_9BRAD</name>
<dbReference type="GO" id="GO:0006508">
    <property type="term" value="P:proteolysis"/>
    <property type="evidence" value="ECO:0007669"/>
    <property type="project" value="UniProtKB-KW"/>
</dbReference>
<protein>
    <submittedName>
        <fullName evidence="5">M20 family dipeptidase</fullName>
    </submittedName>
</protein>
<organism evidence="5 6">
    <name type="scientific">Bradyrhizobium cytisi</name>
    <dbReference type="NCBI Taxonomy" id="515489"/>
    <lineage>
        <taxon>Bacteria</taxon>
        <taxon>Pseudomonadati</taxon>
        <taxon>Pseudomonadota</taxon>
        <taxon>Alphaproteobacteria</taxon>
        <taxon>Hyphomicrobiales</taxon>
        <taxon>Nitrobacteraceae</taxon>
        <taxon>Bradyrhizobium</taxon>
    </lineage>
</organism>
<dbReference type="EMBL" id="VSSR01000087">
    <property type="protein sequence ID" value="TYL72288.1"/>
    <property type="molecule type" value="Genomic_DNA"/>
</dbReference>
<dbReference type="Pfam" id="PF07687">
    <property type="entry name" value="M20_dimer"/>
    <property type="match status" value="1"/>
</dbReference>
<dbReference type="PANTHER" id="PTHR43270:SF8">
    <property type="entry name" value="DI- AND TRIPEPTIDASE DUG2-RELATED"/>
    <property type="match status" value="1"/>
</dbReference>
<dbReference type="Gene3D" id="3.40.630.10">
    <property type="entry name" value="Zn peptidases"/>
    <property type="match status" value="1"/>
</dbReference>
<reference evidence="5 6" key="1">
    <citation type="submission" date="2019-08" db="EMBL/GenBank/DDBJ databases">
        <title>Bradyrhizobium hipponensis sp. nov., a rhizobium isolated from a Lupinus angustifolius root nodule in Tunisia.</title>
        <authorList>
            <person name="Off K."/>
            <person name="Rejili M."/>
            <person name="Mars M."/>
            <person name="Brachmann A."/>
            <person name="Marin M."/>
        </authorList>
    </citation>
    <scope>NUCLEOTIDE SEQUENCE [LARGE SCALE GENOMIC DNA]</scope>
    <source>
        <strain evidence="5 6">CTAW11</strain>
    </source>
</reference>
<keyword evidence="1" id="KW-0645">Protease</keyword>
<evidence type="ECO:0000256" key="3">
    <source>
        <dbReference type="ARBA" id="ARBA00022801"/>
    </source>
</evidence>
<evidence type="ECO:0000313" key="6">
    <source>
        <dbReference type="Proteomes" id="UP000324853"/>
    </source>
</evidence>
<accession>A0A5S4W1C4</accession>
<dbReference type="InterPro" id="IPR051458">
    <property type="entry name" value="Cyt/Met_Dipeptidase"/>
</dbReference>
<dbReference type="AlphaFoldDB" id="A0A5S4W1C4"/>
<evidence type="ECO:0000259" key="4">
    <source>
        <dbReference type="Pfam" id="PF07687"/>
    </source>
</evidence>
<dbReference type="PANTHER" id="PTHR43270">
    <property type="entry name" value="BETA-ALA-HIS DIPEPTIDASE"/>
    <property type="match status" value="1"/>
</dbReference>
<dbReference type="NCBIfam" id="NF006579">
    <property type="entry name" value="PRK09104.1"/>
    <property type="match status" value="1"/>
</dbReference>
<dbReference type="Gene3D" id="3.30.70.360">
    <property type="match status" value="1"/>
</dbReference>
<proteinExistence type="predicted"/>
<dbReference type="InterPro" id="IPR011650">
    <property type="entry name" value="Peptidase_M20_dimer"/>
</dbReference>